<dbReference type="SMART" id="SM00225">
    <property type="entry name" value="BTB"/>
    <property type="match status" value="1"/>
</dbReference>
<dbReference type="AlphaFoldDB" id="A0A6I8W573"/>
<evidence type="ECO:0000313" key="2">
    <source>
        <dbReference type="Proteomes" id="UP000001819"/>
    </source>
</evidence>
<dbReference type="PANTHER" id="PTHR46306:SF1">
    <property type="entry name" value="BTB_POZ DOMAIN-CONTAINING PROTEIN 9"/>
    <property type="match status" value="1"/>
</dbReference>
<evidence type="ECO:0000259" key="1">
    <source>
        <dbReference type="PROSITE" id="PS50097"/>
    </source>
</evidence>
<accession>A0A6I8W573</accession>
<dbReference type="ExpressionAtlas" id="A0A6I8W573">
    <property type="expression patterns" value="baseline"/>
</dbReference>
<evidence type="ECO:0000313" key="3">
    <source>
        <dbReference type="RefSeq" id="XP_033238483.1"/>
    </source>
</evidence>
<dbReference type="GO" id="GO:0008344">
    <property type="term" value="P:adult locomotory behavior"/>
    <property type="evidence" value="ECO:0007669"/>
    <property type="project" value="TreeGrafter"/>
</dbReference>
<dbReference type="InterPro" id="IPR008979">
    <property type="entry name" value="Galactose-bd-like_sf"/>
</dbReference>
<keyword evidence="2" id="KW-1185">Reference proteome</keyword>
<dbReference type="Proteomes" id="UP000001819">
    <property type="component" value="Chromosome X"/>
</dbReference>
<name>A0A6I8W573_DROPS</name>
<dbReference type="PANTHER" id="PTHR46306">
    <property type="entry name" value="BTB/POZ DOMAIN-CONTAINING PROTEIN 9"/>
    <property type="match status" value="1"/>
</dbReference>
<dbReference type="InterPro" id="IPR000210">
    <property type="entry name" value="BTB/POZ_dom"/>
</dbReference>
<reference evidence="3" key="1">
    <citation type="submission" date="2025-08" db="UniProtKB">
        <authorList>
            <consortium name="RefSeq"/>
        </authorList>
    </citation>
    <scope>IDENTIFICATION</scope>
    <source>
        <strain evidence="3">MV-25-SWS-2005</strain>
        <tissue evidence="3">Whole body</tissue>
    </source>
</reference>
<dbReference type="InterPro" id="IPR011333">
    <property type="entry name" value="SKP1/BTB/POZ_sf"/>
</dbReference>
<dbReference type="GO" id="GO:0048512">
    <property type="term" value="P:circadian behavior"/>
    <property type="evidence" value="ECO:0007669"/>
    <property type="project" value="TreeGrafter"/>
</dbReference>
<dbReference type="KEGG" id="dpo:117184515"/>
<feature type="domain" description="BTB" evidence="1">
    <location>
        <begin position="8"/>
        <end position="74"/>
    </location>
</feature>
<dbReference type="PROSITE" id="PS50097">
    <property type="entry name" value="BTB"/>
    <property type="match status" value="1"/>
</dbReference>
<protein>
    <submittedName>
        <fullName evidence="3">BTB/POZ domain-containing protein 9-like</fullName>
    </submittedName>
</protein>
<dbReference type="InterPro" id="IPR052407">
    <property type="entry name" value="BTB_POZ_domain_cont_9"/>
</dbReference>
<dbReference type="InterPro" id="IPR011705">
    <property type="entry name" value="BACK"/>
</dbReference>
<dbReference type="InParanoid" id="A0A6I8W573"/>
<dbReference type="RefSeq" id="XP_033238483.1">
    <property type="nucleotide sequence ID" value="XM_033382592.1"/>
</dbReference>
<gene>
    <name evidence="3" type="primary">LOC117184515</name>
</gene>
<dbReference type="Gene3D" id="1.25.40.420">
    <property type="match status" value="1"/>
</dbReference>
<dbReference type="GO" id="GO:0050804">
    <property type="term" value="P:modulation of chemical synaptic transmission"/>
    <property type="evidence" value="ECO:0007669"/>
    <property type="project" value="TreeGrafter"/>
</dbReference>
<dbReference type="Pfam" id="PF07707">
    <property type="entry name" value="BACK"/>
    <property type="match status" value="1"/>
</dbReference>
<sequence length="354" mass="40782">MASLHMSSDVEFLVEGQRLPGHRQVLAKRSEYFRALLCGSMLESRQREVRLEVPLEPFKVILEYLYTGKLPFSSLDVDMLIDVRDLAHFYCLVYVETLITGYLQQKMSVSNVCAILNAAKRCDRKQSIEECQTFMDQNAYDVLKHDSFQMLTRQSLEEFLRRDFWYVPEVDIFRAVSKWSDKNPSEDIKTVVSLVRLPLMSIDDLLHVVRPSGIIESDKLLDAIDQVNTGTNLPHRTVALPCEDVASEKHHALRFTDNPNELVIQLRAVFLINQISIWNYNCSHSEIRLEVSCDQTHWDHVNMISAVCHILRVGITKRAVRYIRVKSCTRLNLGVMARLIRAPECSSLLTTLQI</sequence>
<dbReference type="Gene3D" id="3.30.710.10">
    <property type="entry name" value="Potassium Channel Kv1.1, Chain A"/>
    <property type="match status" value="1"/>
</dbReference>
<dbReference type="GO" id="GO:0005737">
    <property type="term" value="C:cytoplasm"/>
    <property type="evidence" value="ECO:0007669"/>
    <property type="project" value="TreeGrafter"/>
</dbReference>
<dbReference type="SUPFAM" id="SSF54695">
    <property type="entry name" value="POZ domain"/>
    <property type="match status" value="1"/>
</dbReference>
<proteinExistence type="predicted"/>
<dbReference type="FunFam" id="1.25.40.420:FF:000005">
    <property type="entry name" value="BTB/POZ domain-containing protein 9"/>
    <property type="match status" value="1"/>
</dbReference>
<dbReference type="SMART" id="SM00875">
    <property type="entry name" value="BACK"/>
    <property type="match status" value="1"/>
</dbReference>
<dbReference type="Pfam" id="PF00651">
    <property type="entry name" value="BTB"/>
    <property type="match status" value="1"/>
</dbReference>
<organism evidence="2 3">
    <name type="scientific">Drosophila pseudoobscura pseudoobscura</name>
    <name type="common">Fruit fly</name>
    <dbReference type="NCBI Taxonomy" id="46245"/>
    <lineage>
        <taxon>Eukaryota</taxon>
        <taxon>Metazoa</taxon>
        <taxon>Ecdysozoa</taxon>
        <taxon>Arthropoda</taxon>
        <taxon>Hexapoda</taxon>
        <taxon>Insecta</taxon>
        <taxon>Pterygota</taxon>
        <taxon>Neoptera</taxon>
        <taxon>Endopterygota</taxon>
        <taxon>Diptera</taxon>
        <taxon>Brachycera</taxon>
        <taxon>Muscomorpha</taxon>
        <taxon>Ephydroidea</taxon>
        <taxon>Drosophilidae</taxon>
        <taxon>Drosophila</taxon>
        <taxon>Sophophora</taxon>
    </lineage>
</organism>
<dbReference type="SUPFAM" id="SSF49785">
    <property type="entry name" value="Galactose-binding domain-like"/>
    <property type="match status" value="1"/>
</dbReference>